<organism evidence="1 2">
    <name type="scientific">Pseudonocardia lutea</name>
    <dbReference type="NCBI Taxonomy" id="2172015"/>
    <lineage>
        <taxon>Bacteria</taxon>
        <taxon>Bacillati</taxon>
        <taxon>Actinomycetota</taxon>
        <taxon>Actinomycetes</taxon>
        <taxon>Pseudonocardiales</taxon>
        <taxon>Pseudonocardiaceae</taxon>
        <taxon>Pseudonocardia</taxon>
    </lineage>
</organism>
<dbReference type="Gene3D" id="3.40.50.1820">
    <property type="entry name" value="alpha/beta hydrolase"/>
    <property type="match status" value="1"/>
</dbReference>
<proteinExistence type="predicted"/>
<gene>
    <name evidence="1" type="ORF">ACFQH9_11145</name>
</gene>
<comment type="caution">
    <text evidence="1">The sequence shown here is derived from an EMBL/GenBank/DDBJ whole genome shotgun (WGS) entry which is preliminary data.</text>
</comment>
<dbReference type="InterPro" id="IPR029058">
    <property type="entry name" value="AB_hydrolase_fold"/>
</dbReference>
<dbReference type="Proteomes" id="UP001596119">
    <property type="component" value="Unassembled WGS sequence"/>
</dbReference>
<protein>
    <submittedName>
        <fullName evidence="1">Uncharacterized protein</fullName>
    </submittedName>
</protein>
<keyword evidence="2" id="KW-1185">Reference proteome</keyword>
<dbReference type="SUPFAM" id="SSF53474">
    <property type="entry name" value="alpha/beta-Hydrolases"/>
    <property type="match status" value="1"/>
</dbReference>
<sequence>MHAFSKDPDFQFADPGVVDVSTTMLDRLSHSMVKLLDAGEREKFDREMGWALELSPRLRRTLRWRMRPYGVTSPFDFFTAARAYVLTDDQLAAITCPLLVTDPEHEQFWPGQPARLAQALTCEVTLMPFTAAEGADGHCEPAAGGLRGERILDRLEEHVPA</sequence>
<evidence type="ECO:0000313" key="2">
    <source>
        <dbReference type="Proteomes" id="UP001596119"/>
    </source>
</evidence>
<accession>A0ABW1I588</accession>
<evidence type="ECO:0000313" key="1">
    <source>
        <dbReference type="EMBL" id="MFC5948832.1"/>
    </source>
</evidence>
<reference evidence="2" key="1">
    <citation type="journal article" date="2019" name="Int. J. Syst. Evol. Microbiol.">
        <title>The Global Catalogue of Microorganisms (GCM) 10K type strain sequencing project: providing services to taxonomists for standard genome sequencing and annotation.</title>
        <authorList>
            <consortium name="The Broad Institute Genomics Platform"/>
            <consortium name="The Broad Institute Genome Sequencing Center for Infectious Disease"/>
            <person name="Wu L."/>
            <person name="Ma J."/>
        </authorList>
    </citation>
    <scope>NUCLEOTIDE SEQUENCE [LARGE SCALE GENOMIC DNA]</scope>
    <source>
        <strain evidence="2">CGMCC 4.7397</strain>
    </source>
</reference>
<dbReference type="EMBL" id="JBHSQK010000021">
    <property type="protein sequence ID" value="MFC5948832.1"/>
    <property type="molecule type" value="Genomic_DNA"/>
</dbReference>
<dbReference type="RefSeq" id="WP_379565906.1">
    <property type="nucleotide sequence ID" value="NZ_JBHSQK010000021.1"/>
</dbReference>
<name>A0ABW1I588_9PSEU</name>